<protein>
    <submittedName>
        <fullName evidence="3">Nudix hydrolase</fullName>
    </submittedName>
</protein>
<gene>
    <name evidence="3" type="ORF">F3Y22_tig00116964pilonHSYRG00362</name>
</gene>
<sequence length="293" mass="33077">MNTAAAQFPYPWQRCKIIHLVRHGQAMHNVEGDKDRKALLSDHLFDAQLSPLGLQQVCKLRNDVHASGLLKKIDLVITSPLYRTMQTAMGVFGSESQADGGNNDKFSAIPSGLNCPPIMAVELCRDRLGQRPCDMRRRVSECQDLFPSIDFTMASSLAIIYLSVFEVCIVFVYVLIFDGMDQMDSEEDSMWNPDVRESEDEMAARMVLFMEWLWTRPEQEIVIVSHGIILQHILYVLGNDCHPTVRSALCKRFDNCELRSVVIVDKSLRVADSPLCSPREVAKLNVSRGEVSN</sequence>
<dbReference type="PANTHER" id="PTHR48100:SF19">
    <property type="entry name" value="PHOSPHOGLYCERATE MUTASE FAMILY PROTEIN"/>
    <property type="match status" value="1"/>
</dbReference>
<dbReference type="InterPro" id="IPR029033">
    <property type="entry name" value="His_PPase_superfam"/>
</dbReference>
<dbReference type="SUPFAM" id="SSF53254">
    <property type="entry name" value="Phosphoglycerate mutase-like"/>
    <property type="match status" value="1"/>
</dbReference>
<dbReference type="Pfam" id="PF00300">
    <property type="entry name" value="His_Phos_1"/>
    <property type="match status" value="1"/>
</dbReference>
<dbReference type="Proteomes" id="UP000436088">
    <property type="component" value="Unassembled WGS sequence"/>
</dbReference>
<name>A0A6A2WIY8_HIBSY</name>
<comment type="similarity">
    <text evidence="1">Belongs to the phosphoglycerate mutase family.</text>
</comment>
<dbReference type="GO" id="GO:0005737">
    <property type="term" value="C:cytoplasm"/>
    <property type="evidence" value="ECO:0007669"/>
    <property type="project" value="TreeGrafter"/>
</dbReference>
<dbReference type="PANTHER" id="PTHR48100">
    <property type="entry name" value="BROAD-SPECIFICITY PHOSPHATASE YOR283W-RELATED"/>
    <property type="match status" value="1"/>
</dbReference>
<keyword evidence="2" id="KW-1133">Transmembrane helix</keyword>
<reference evidence="3" key="1">
    <citation type="submission" date="2019-09" db="EMBL/GenBank/DDBJ databases">
        <title>Draft genome information of white flower Hibiscus syriacus.</title>
        <authorList>
            <person name="Kim Y.-M."/>
        </authorList>
    </citation>
    <scope>NUCLEOTIDE SEQUENCE [LARGE SCALE GENOMIC DNA]</scope>
    <source>
        <strain evidence="3">YM2019G1</strain>
    </source>
</reference>
<dbReference type="SMART" id="SM00855">
    <property type="entry name" value="PGAM"/>
    <property type="match status" value="1"/>
</dbReference>
<dbReference type="Gene3D" id="3.40.50.1240">
    <property type="entry name" value="Phosphoglycerate mutase-like"/>
    <property type="match status" value="1"/>
</dbReference>
<organism evidence="3 4">
    <name type="scientific">Hibiscus syriacus</name>
    <name type="common">Rose of Sharon</name>
    <dbReference type="NCBI Taxonomy" id="106335"/>
    <lineage>
        <taxon>Eukaryota</taxon>
        <taxon>Viridiplantae</taxon>
        <taxon>Streptophyta</taxon>
        <taxon>Embryophyta</taxon>
        <taxon>Tracheophyta</taxon>
        <taxon>Spermatophyta</taxon>
        <taxon>Magnoliopsida</taxon>
        <taxon>eudicotyledons</taxon>
        <taxon>Gunneridae</taxon>
        <taxon>Pentapetalae</taxon>
        <taxon>rosids</taxon>
        <taxon>malvids</taxon>
        <taxon>Malvales</taxon>
        <taxon>Malvaceae</taxon>
        <taxon>Malvoideae</taxon>
        <taxon>Hibiscus</taxon>
    </lineage>
</organism>
<keyword evidence="2" id="KW-0472">Membrane</keyword>
<feature type="transmembrane region" description="Helical" evidence="2">
    <location>
        <begin position="151"/>
        <end position="176"/>
    </location>
</feature>
<evidence type="ECO:0000256" key="1">
    <source>
        <dbReference type="ARBA" id="ARBA00038362"/>
    </source>
</evidence>
<keyword evidence="2" id="KW-0812">Transmembrane</keyword>
<accession>A0A6A2WIY8</accession>
<evidence type="ECO:0000313" key="4">
    <source>
        <dbReference type="Proteomes" id="UP000436088"/>
    </source>
</evidence>
<keyword evidence="4" id="KW-1185">Reference proteome</keyword>
<proteinExistence type="inferred from homology"/>
<comment type="caution">
    <text evidence="3">The sequence shown here is derived from an EMBL/GenBank/DDBJ whole genome shotgun (WGS) entry which is preliminary data.</text>
</comment>
<evidence type="ECO:0000313" key="3">
    <source>
        <dbReference type="EMBL" id="KAE8659223.1"/>
    </source>
</evidence>
<dbReference type="InterPro" id="IPR050275">
    <property type="entry name" value="PGM_Phosphatase"/>
</dbReference>
<dbReference type="EMBL" id="VEPZ02001738">
    <property type="protein sequence ID" value="KAE8659223.1"/>
    <property type="molecule type" value="Genomic_DNA"/>
</dbReference>
<evidence type="ECO:0000256" key="2">
    <source>
        <dbReference type="SAM" id="Phobius"/>
    </source>
</evidence>
<keyword evidence="3" id="KW-0378">Hydrolase</keyword>
<dbReference type="GO" id="GO:0016791">
    <property type="term" value="F:phosphatase activity"/>
    <property type="evidence" value="ECO:0007669"/>
    <property type="project" value="TreeGrafter"/>
</dbReference>
<dbReference type="CDD" id="cd07067">
    <property type="entry name" value="HP_PGM_like"/>
    <property type="match status" value="1"/>
</dbReference>
<dbReference type="PROSITE" id="PS00175">
    <property type="entry name" value="PG_MUTASE"/>
    <property type="match status" value="1"/>
</dbReference>
<dbReference type="InterPro" id="IPR013078">
    <property type="entry name" value="His_Pase_superF_clade-1"/>
</dbReference>
<dbReference type="AlphaFoldDB" id="A0A6A2WIY8"/>
<dbReference type="InterPro" id="IPR001345">
    <property type="entry name" value="PG/BPGM_mutase_AS"/>
</dbReference>